<evidence type="ECO:0000313" key="2">
    <source>
        <dbReference type="EMBL" id="KAJ8882066.1"/>
    </source>
</evidence>
<evidence type="ECO:0000313" key="3">
    <source>
        <dbReference type="Proteomes" id="UP001159363"/>
    </source>
</evidence>
<accession>A0ABQ9HD04</accession>
<feature type="region of interest" description="Disordered" evidence="1">
    <location>
        <begin position="26"/>
        <end position="48"/>
    </location>
</feature>
<proteinExistence type="predicted"/>
<gene>
    <name evidence="2" type="ORF">PR048_018554</name>
</gene>
<name>A0ABQ9HD04_9NEOP</name>
<keyword evidence="3" id="KW-1185">Reference proteome</keyword>
<organism evidence="2 3">
    <name type="scientific">Dryococelus australis</name>
    <dbReference type="NCBI Taxonomy" id="614101"/>
    <lineage>
        <taxon>Eukaryota</taxon>
        <taxon>Metazoa</taxon>
        <taxon>Ecdysozoa</taxon>
        <taxon>Arthropoda</taxon>
        <taxon>Hexapoda</taxon>
        <taxon>Insecta</taxon>
        <taxon>Pterygota</taxon>
        <taxon>Neoptera</taxon>
        <taxon>Polyneoptera</taxon>
        <taxon>Phasmatodea</taxon>
        <taxon>Verophasmatodea</taxon>
        <taxon>Anareolatae</taxon>
        <taxon>Phasmatidae</taxon>
        <taxon>Eurycanthinae</taxon>
        <taxon>Dryococelus</taxon>
    </lineage>
</organism>
<dbReference type="EMBL" id="JARBHB010000006">
    <property type="protein sequence ID" value="KAJ8882066.1"/>
    <property type="molecule type" value="Genomic_DNA"/>
</dbReference>
<feature type="compositionally biased region" description="Polar residues" evidence="1">
    <location>
        <begin position="36"/>
        <end position="48"/>
    </location>
</feature>
<comment type="caution">
    <text evidence="2">The sequence shown here is derived from an EMBL/GenBank/DDBJ whole genome shotgun (WGS) entry which is preliminary data.</text>
</comment>
<dbReference type="Proteomes" id="UP001159363">
    <property type="component" value="Chromosome 5"/>
</dbReference>
<sequence>MLHKHPIILVHSNLMREGAIELEGDHKKKSLFPSGDLTTSRKGSHSKNNVTRAIEKRLMKKLLAEKEDETDFFFFFFRSISEIVNKFSPIFRNKAENVS</sequence>
<protein>
    <submittedName>
        <fullName evidence="2">Uncharacterized protein</fullName>
    </submittedName>
</protein>
<reference evidence="2 3" key="1">
    <citation type="submission" date="2023-02" db="EMBL/GenBank/DDBJ databases">
        <title>LHISI_Scaffold_Assembly.</title>
        <authorList>
            <person name="Stuart O.P."/>
            <person name="Cleave R."/>
            <person name="Magrath M.J.L."/>
            <person name="Mikheyev A.S."/>
        </authorList>
    </citation>
    <scope>NUCLEOTIDE SEQUENCE [LARGE SCALE GENOMIC DNA]</scope>
    <source>
        <strain evidence="2">Daus_M_001</strain>
        <tissue evidence="2">Leg muscle</tissue>
    </source>
</reference>
<evidence type="ECO:0000256" key="1">
    <source>
        <dbReference type="SAM" id="MobiDB-lite"/>
    </source>
</evidence>